<accession>A0ABP9RE93</accession>
<reference evidence="8" key="1">
    <citation type="journal article" date="2019" name="Int. J. Syst. Evol. Microbiol.">
        <title>The Global Catalogue of Microorganisms (GCM) 10K type strain sequencing project: providing services to taxonomists for standard genome sequencing and annotation.</title>
        <authorList>
            <consortium name="The Broad Institute Genomics Platform"/>
            <consortium name="The Broad Institute Genome Sequencing Center for Infectious Disease"/>
            <person name="Wu L."/>
            <person name="Ma J."/>
        </authorList>
    </citation>
    <scope>NUCLEOTIDE SEQUENCE [LARGE SCALE GENOMIC DNA]</scope>
    <source>
        <strain evidence="8">JCM 18303</strain>
    </source>
</reference>
<keyword evidence="4 5" id="KW-0472">Membrane</keyword>
<dbReference type="PANTHER" id="PTHR42718:SF42">
    <property type="entry name" value="EXPORT PROTEIN"/>
    <property type="match status" value="1"/>
</dbReference>
<feature type="transmembrane region" description="Helical" evidence="5">
    <location>
        <begin position="298"/>
        <end position="321"/>
    </location>
</feature>
<dbReference type="CDD" id="cd17321">
    <property type="entry name" value="MFS_MMR_MDR_like"/>
    <property type="match status" value="1"/>
</dbReference>
<dbReference type="PANTHER" id="PTHR42718">
    <property type="entry name" value="MAJOR FACILITATOR SUPERFAMILY MULTIDRUG TRANSPORTER MFSC"/>
    <property type="match status" value="1"/>
</dbReference>
<comment type="subcellular location">
    <subcellularLocation>
        <location evidence="1">Cell membrane</location>
        <topology evidence="1">Multi-pass membrane protein</topology>
    </subcellularLocation>
</comment>
<dbReference type="InterPro" id="IPR020846">
    <property type="entry name" value="MFS_dom"/>
</dbReference>
<keyword evidence="8" id="KW-1185">Reference proteome</keyword>
<name>A0ABP9RE93_9PSEU</name>
<feature type="transmembrane region" description="Helical" evidence="5">
    <location>
        <begin position="105"/>
        <end position="127"/>
    </location>
</feature>
<keyword evidence="2 5" id="KW-0812">Transmembrane</keyword>
<evidence type="ECO:0000256" key="5">
    <source>
        <dbReference type="SAM" id="Phobius"/>
    </source>
</evidence>
<protein>
    <submittedName>
        <fullName evidence="7">MFS transporter</fullName>
    </submittedName>
</protein>
<feature type="transmembrane region" description="Helical" evidence="5">
    <location>
        <begin position="333"/>
        <end position="354"/>
    </location>
</feature>
<dbReference type="InterPro" id="IPR011701">
    <property type="entry name" value="MFS"/>
</dbReference>
<proteinExistence type="predicted"/>
<dbReference type="Gene3D" id="1.20.1720.10">
    <property type="entry name" value="Multidrug resistance protein D"/>
    <property type="match status" value="1"/>
</dbReference>
<organism evidence="7 8">
    <name type="scientific">Pseudonocardia eucalypti</name>
    <dbReference type="NCBI Taxonomy" id="648755"/>
    <lineage>
        <taxon>Bacteria</taxon>
        <taxon>Bacillati</taxon>
        <taxon>Actinomycetota</taxon>
        <taxon>Actinomycetes</taxon>
        <taxon>Pseudonocardiales</taxon>
        <taxon>Pseudonocardiaceae</taxon>
        <taxon>Pseudonocardia</taxon>
    </lineage>
</organism>
<dbReference type="PROSITE" id="PS50850">
    <property type="entry name" value="MFS"/>
    <property type="match status" value="1"/>
</dbReference>
<feature type="transmembrane region" description="Helical" evidence="5">
    <location>
        <begin position="366"/>
        <end position="389"/>
    </location>
</feature>
<feature type="transmembrane region" description="Helical" evidence="5">
    <location>
        <begin position="226"/>
        <end position="247"/>
    </location>
</feature>
<feature type="transmembrane region" description="Helical" evidence="5">
    <location>
        <begin position="50"/>
        <end position="68"/>
    </location>
</feature>
<evidence type="ECO:0000313" key="7">
    <source>
        <dbReference type="EMBL" id="GAA5175669.1"/>
    </source>
</evidence>
<feature type="transmembrane region" description="Helical" evidence="5">
    <location>
        <begin position="272"/>
        <end position="292"/>
    </location>
</feature>
<feature type="transmembrane region" description="Helical" evidence="5">
    <location>
        <begin position="202"/>
        <end position="220"/>
    </location>
</feature>
<feature type="transmembrane region" description="Helical" evidence="5">
    <location>
        <begin position="80"/>
        <end position="99"/>
    </location>
</feature>
<gene>
    <name evidence="7" type="ORF">GCM10023321_82190</name>
</gene>
<sequence>MVVVRERAGRPGPLLVVMCVGMFLVLLDVTVVNVALPAIADGLAGGRERLQWVVDGYAVAIASLLLGAGSVGDRIGHRRVVLLGLALFGLASAGAAAAPDAAVLVAARVVQGIGAALLLPGSLALIADAYPDRGAQARALGIWAGVSSLALPAGPLLGGLLVGAGGWRLVFLINLPVVAGALVAVPLVAARGVRRPGRSPDLAGMALAAATLAGLVYAVIEAGHRGFGPATVVAAVVALCAGAGFLVRQRLAAAPMLPLGLLARPAFTGPNLAALLMNLTFNGVLYALTLYLQGVLGWSAPVAGLSLLPLFLPLALLAPLAGRCAGRFGPRPVLVAGAAIAAAGVAALAVLARVGPAGGYPAVLPALLGMGVGAGLFTAPVVSAAVRAVPAERAGLASGVNNTARQTGTALGVAIFGARLAGASGPAGFTHRLGELGLLGGALWLAALVIVAMTTGSGPAEGAARR</sequence>
<evidence type="ECO:0000313" key="8">
    <source>
        <dbReference type="Proteomes" id="UP001428817"/>
    </source>
</evidence>
<feature type="transmembrane region" description="Helical" evidence="5">
    <location>
        <begin position="12"/>
        <end position="38"/>
    </location>
</feature>
<evidence type="ECO:0000256" key="2">
    <source>
        <dbReference type="ARBA" id="ARBA00022692"/>
    </source>
</evidence>
<evidence type="ECO:0000256" key="3">
    <source>
        <dbReference type="ARBA" id="ARBA00022989"/>
    </source>
</evidence>
<dbReference type="Pfam" id="PF07690">
    <property type="entry name" value="MFS_1"/>
    <property type="match status" value="1"/>
</dbReference>
<dbReference type="EMBL" id="BAABJP010000067">
    <property type="protein sequence ID" value="GAA5175669.1"/>
    <property type="molecule type" value="Genomic_DNA"/>
</dbReference>
<feature type="transmembrane region" description="Helical" evidence="5">
    <location>
        <begin position="436"/>
        <end position="456"/>
    </location>
</feature>
<dbReference type="RefSeq" id="WP_221497684.1">
    <property type="nucleotide sequence ID" value="NZ_BAABJP010000067.1"/>
</dbReference>
<dbReference type="InterPro" id="IPR036259">
    <property type="entry name" value="MFS_trans_sf"/>
</dbReference>
<feature type="transmembrane region" description="Helical" evidence="5">
    <location>
        <begin position="169"/>
        <end position="190"/>
    </location>
</feature>
<dbReference type="SUPFAM" id="SSF103473">
    <property type="entry name" value="MFS general substrate transporter"/>
    <property type="match status" value="1"/>
</dbReference>
<dbReference type="Proteomes" id="UP001428817">
    <property type="component" value="Unassembled WGS sequence"/>
</dbReference>
<feature type="domain" description="Major facilitator superfamily (MFS) profile" evidence="6">
    <location>
        <begin position="14"/>
        <end position="459"/>
    </location>
</feature>
<feature type="transmembrane region" description="Helical" evidence="5">
    <location>
        <begin position="139"/>
        <end position="163"/>
    </location>
</feature>
<dbReference type="Gene3D" id="1.20.1250.20">
    <property type="entry name" value="MFS general substrate transporter like domains"/>
    <property type="match status" value="1"/>
</dbReference>
<evidence type="ECO:0000259" key="6">
    <source>
        <dbReference type="PROSITE" id="PS50850"/>
    </source>
</evidence>
<evidence type="ECO:0000256" key="4">
    <source>
        <dbReference type="ARBA" id="ARBA00023136"/>
    </source>
</evidence>
<comment type="caution">
    <text evidence="7">The sequence shown here is derived from an EMBL/GenBank/DDBJ whole genome shotgun (WGS) entry which is preliminary data.</text>
</comment>
<evidence type="ECO:0000256" key="1">
    <source>
        <dbReference type="ARBA" id="ARBA00004651"/>
    </source>
</evidence>
<keyword evidence="3 5" id="KW-1133">Transmembrane helix</keyword>